<dbReference type="Gene3D" id="2.30.29.30">
    <property type="entry name" value="Pleckstrin-homology domain (PH domain)/Phosphotyrosine-binding domain (PTB)"/>
    <property type="match status" value="1"/>
</dbReference>
<evidence type="ECO:0000256" key="2">
    <source>
        <dbReference type="SAM" id="MobiDB-lite"/>
    </source>
</evidence>
<dbReference type="EMBL" id="CAUYUJ010014881">
    <property type="protein sequence ID" value="CAK0847196.1"/>
    <property type="molecule type" value="Genomic_DNA"/>
</dbReference>
<feature type="coiled-coil region" evidence="1">
    <location>
        <begin position="507"/>
        <end position="541"/>
    </location>
</feature>
<sequence length="852" mass="90652">MAPVPWAKDGAAKVDWMCKKLTQGDLGSSASFAKLERRLLQLEAKYTLHLAPDALVSKQQACDKLENKLRSLSSMRPEAPVRVVDSAGDLGKLAMCPSKLEGVTDANTLTPLLANGLKTQAKEITSEPAGTKAKHCPVQPQPPHPQESNSYNMKLDDLPKDVEELVGGGLSRDLLNCSSAALLDISGAVCCSVALSLSAAFVSFMGVLFVVGAVCAIGSLASDFVDCDGRPRAPLFLSRYKTVPVRLETPVSEVIELLCKRLSAGGGRHADPGRSSGLARALAGATSREAWPPLLLSTALEALRERRLLPEDRPLSILEGERRLLRRPGGDKDSGGSMLEMETPVPERARPSQDCNPAFKFVFREAPDPARAAWPATDAAADAEAEATQEAIYLGAAACVPSADVCTRLRTGALERRDEGSGAWHPCTALLDEEHFWYSLAASGEDGGGVGGGMAHLTLLDCEQGPEAEDKRVFRLAARGGGALELRARSTSERSSWLRAITRQATLVKERALLAQAERTLAALERRSAEAQLARLEALRRLPDLLEVEEARELFLQFARAEHARSRGRAGAEAAGGAGGWPEAVTREALEACLENGGGDSGDAAWEFARGDLLRRFRAHPAVRCRMCRIAAGMGPRLGGAAMGAPRDAPGALAEDPRPGAKGRGARAAPAPICTEEDPAAKPAHRSRCCWCPFLPNQGRPHHRPATASPATVQRGKAKAWLAEEAASFTRARQETRQAAIDTGGARRGFSLEPNGDRRRTRSWLFAKGGSLESIESLQPLEEESLPPLEDSALLAALVAQGPRRVPAGAGPPVGRCSPWPRLDTPSSSGPGRARGLALGPHANPTPTPLDF</sequence>
<evidence type="ECO:0000256" key="1">
    <source>
        <dbReference type="SAM" id="Coils"/>
    </source>
</evidence>
<feature type="domain" description="PH" evidence="3">
    <location>
        <begin position="407"/>
        <end position="506"/>
    </location>
</feature>
<evidence type="ECO:0000313" key="5">
    <source>
        <dbReference type="Proteomes" id="UP001189429"/>
    </source>
</evidence>
<gene>
    <name evidence="4" type="ORF">PCOR1329_LOCUS40473</name>
</gene>
<feature type="compositionally biased region" description="Low complexity" evidence="2">
    <location>
        <begin position="804"/>
        <end position="816"/>
    </location>
</feature>
<name>A0ABN9TME5_9DINO</name>
<accession>A0ABN9TME5</accession>
<keyword evidence="5" id="KW-1185">Reference proteome</keyword>
<dbReference type="Proteomes" id="UP001189429">
    <property type="component" value="Unassembled WGS sequence"/>
</dbReference>
<protein>
    <recommendedName>
        <fullName evidence="3">PH domain-containing protein</fullName>
    </recommendedName>
</protein>
<dbReference type="SUPFAM" id="SSF50729">
    <property type="entry name" value="PH domain-like"/>
    <property type="match status" value="1"/>
</dbReference>
<feature type="region of interest" description="Disordered" evidence="2">
    <location>
        <begin position="128"/>
        <end position="149"/>
    </location>
</feature>
<feature type="region of interest" description="Disordered" evidence="2">
    <location>
        <begin position="804"/>
        <end position="852"/>
    </location>
</feature>
<evidence type="ECO:0000313" key="4">
    <source>
        <dbReference type="EMBL" id="CAK0847196.1"/>
    </source>
</evidence>
<organism evidence="4 5">
    <name type="scientific">Prorocentrum cordatum</name>
    <dbReference type="NCBI Taxonomy" id="2364126"/>
    <lineage>
        <taxon>Eukaryota</taxon>
        <taxon>Sar</taxon>
        <taxon>Alveolata</taxon>
        <taxon>Dinophyceae</taxon>
        <taxon>Prorocentrales</taxon>
        <taxon>Prorocentraceae</taxon>
        <taxon>Prorocentrum</taxon>
    </lineage>
</organism>
<dbReference type="PROSITE" id="PS50003">
    <property type="entry name" value="PH_DOMAIN"/>
    <property type="match status" value="1"/>
</dbReference>
<proteinExistence type="predicted"/>
<feature type="compositionally biased region" description="Basic and acidic residues" evidence="2">
    <location>
        <begin position="324"/>
        <end position="334"/>
    </location>
</feature>
<comment type="caution">
    <text evidence="4">The sequence shown here is derived from an EMBL/GenBank/DDBJ whole genome shotgun (WGS) entry which is preliminary data.</text>
</comment>
<evidence type="ECO:0000259" key="3">
    <source>
        <dbReference type="PROSITE" id="PS50003"/>
    </source>
</evidence>
<feature type="region of interest" description="Disordered" evidence="2">
    <location>
        <begin position="324"/>
        <end position="352"/>
    </location>
</feature>
<keyword evidence="1" id="KW-0175">Coiled coil</keyword>
<dbReference type="InterPro" id="IPR011993">
    <property type="entry name" value="PH-like_dom_sf"/>
</dbReference>
<dbReference type="InterPro" id="IPR001849">
    <property type="entry name" value="PH_domain"/>
</dbReference>
<feature type="region of interest" description="Disordered" evidence="2">
    <location>
        <begin position="642"/>
        <end position="670"/>
    </location>
</feature>
<reference evidence="4" key="1">
    <citation type="submission" date="2023-10" db="EMBL/GenBank/DDBJ databases">
        <authorList>
            <person name="Chen Y."/>
            <person name="Shah S."/>
            <person name="Dougan E. K."/>
            <person name="Thang M."/>
            <person name="Chan C."/>
        </authorList>
    </citation>
    <scope>NUCLEOTIDE SEQUENCE [LARGE SCALE GENOMIC DNA]</scope>
</reference>